<keyword evidence="2" id="KW-0812">Transmembrane</keyword>
<name>A0ABP8ISG2_9BACT</name>
<proteinExistence type="predicted"/>
<evidence type="ECO:0000256" key="2">
    <source>
        <dbReference type="SAM" id="Phobius"/>
    </source>
</evidence>
<dbReference type="RefSeq" id="WP_345238424.1">
    <property type="nucleotide sequence ID" value="NZ_BAABGZ010000082.1"/>
</dbReference>
<organism evidence="3 4">
    <name type="scientific">Hymenobacter saemangeumensis</name>
    <dbReference type="NCBI Taxonomy" id="1084522"/>
    <lineage>
        <taxon>Bacteria</taxon>
        <taxon>Pseudomonadati</taxon>
        <taxon>Bacteroidota</taxon>
        <taxon>Cytophagia</taxon>
        <taxon>Cytophagales</taxon>
        <taxon>Hymenobacteraceae</taxon>
        <taxon>Hymenobacter</taxon>
    </lineage>
</organism>
<feature type="transmembrane region" description="Helical" evidence="2">
    <location>
        <begin position="156"/>
        <end position="176"/>
    </location>
</feature>
<dbReference type="EMBL" id="BAABGZ010000082">
    <property type="protein sequence ID" value="GAA4370503.1"/>
    <property type="molecule type" value="Genomic_DNA"/>
</dbReference>
<gene>
    <name evidence="3" type="ORF">GCM10023185_45030</name>
</gene>
<feature type="transmembrane region" description="Helical" evidence="2">
    <location>
        <begin position="72"/>
        <end position="89"/>
    </location>
</feature>
<keyword evidence="4" id="KW-1185">Reference proteome</keyword>
<keyword evidence="2" id="KW-0472">Membrane</keyword>
<feature type="region of interest" description="Disordered" evidence="1">
    <location>
        <begin position="1"/>
        <end position="22"/>
    </location>
</feature>
<reference evidence="4" key="1">
    <citation type="journal article" date="2019" name="Int. J. Syst. Evol. Microbiol.">
        <title>The Global Catalogue of Microorganisms (GCM) 10K type strain sequencing project: providing services to taxonomists for standard genome sequencing and annotation.</title>
        <authorList>
            <consortium name="The Broad Institute Genomics Platform"/>
            <consortium name="The Broad Institute Genome Sequencing Center for Infectious Disease"/>
            <person name="Wu L."/>
            <person name="Ma J."/>
        </authorList>
    </citation>
    <scope>NUCLEOTIDE SEQUENCE [LARGE SCALE GENOMIC DNA]</scope>
    <source>
        <strain evidence="4">JCM 17923</strain>
    </source>
</reference>
<feature type="transmembrane region" description="Helical" evidence="2">
    <location>
        <begin position="48"/>
        <end position="66"/>
    </location>
</feature>
<accession>A0ABP8ISG2</accession>
<keyword evidence="2" id="KW-1133">Transmembrane helix</keyword>
<comment type="caution">
    <text evidence="3">The sequence shown here is derived from an EMBL/GenBank/DDBJ whole genome shotgun (WGS) entry which is preliminary data.</text>
</comment>
<evidence type="ECO:0000256" key="1">
    <source>
        <dbReference type="SAM" id="MobiDB-lite"/>
    </source>
</evidence>
<protein>
    <submittedName>
        <fullName evidence="3">Uncharacterized protein</fullName>
    </submittedName>
</protein>
<sequence>MDLDELRRQWQQPEAAPPPLSPAELDELLKQKSSSLIDKMRFNARAEAAFTAVMGAAMPVLLLFVHNALRQAQVLSVFFLCLVMLAYYYRKLAMLRQMMQPEANVRGSLLLLCGGLRDMLRFNYRLCVATGPASLLLVYGYAVAREVTRPGGIRPSKLLAITGVLLGVGIVLYWGAKWLTQWYLQRLYGRHLDRLESQLRELDEPTHLALELP</sequence>
<feature type="transmembrane region" description="Helical" evidence="2">
    <location>
        <begin position="126"/>
        <end position="144"/>
    </location>
</feature>
<evidence type="ECO:0000313" key="3">
    <source>
        <dbReference type="EMBL" id="GAA4370503.1"/>
    </source>
</evidence>
<dbReference type="Proteomes" id="UP001501153">
    <property type="component" value="Unassembled WGS sequence"/>
</dbReference>
<evidence type="ECO:0000313" key="4">
    <source>
        <dbReference type="Proteomes" id="UP001501153"/>
    </source>
</evidence>